<protein>
    <submittedName>
        <fullName evidence="1">Uncharacterized protein</fullName>
    </submittedName>
</protein>
<comment type="caution">
    <text evidence="1">The sequence shown here is derived from an EMBL/GenBank/DDBJ whole genome shotgun (WGS) entry which is preliminary data.</text>
</comment>
<accession>A0AA38TDI4</accession>
<keyword evidence="2" id="KW-1185">Reference proteome</keyword>
<reference evidence="1" key="1">
    <citation type="submission" date="2023-03" db="EMBL/GenBank/DDBJ databases">
        <title>Chromosome-scale reference genome and RAD-based genetic map of yellow starthistle (Centaurea solstitialis) reveal putative structural variation and QTLs associated with invader traits.</title>
        <authorList>
            <person name="Reatini B."/>
            <person name="Cang F.A."/>
            <person name="Jiang Q."/>
            <person name="Mckibben M.T.W."/>
            <person name="Barker M.S."/>
            <person name="Rieseberg L.H."/>
            <person name="Dlugosch K.M."/>
        </authorList>
    </citation>
    <scope>NUCLEOTIDE SEQUENCE</scope>
    <source>
        <strain evidence="1">CAN-66</strain>
        <tissue evidence="1">Leaf</tissue>
    </source>
</reference>
<gene>
    <name evidence="1" type="ORF">OSB04_012668</name>
</gene>
<dbReference type="Gene3D" id="3.40.50.360">
    <property type="match status" value="1"/>
</dbReference>
<dbReference type="SUPFAM" id="SSF52218">
    <property type="entry name" value="Flavoproteins"/>
    <property type="match status" value="1"/>
</dbReference>
<name>A0AA38TDI4_9ASTR</name>
<sequence>MWLQQVVAHRLYGCKLKLKMQLNFVKVTIFFGTQTGTAKGFAKLQHSRIFLSIPKPPPVLPNTGLRNSY</sequence>
<evidence type="ECO:0000313" key="1">
    <source>
        <dbReference type="EMBL" id="KAJ9558054.1"/>
    </source>
</evidence>
<organism evidence="1 2">
    <name type="scientific">Centaurea solstitialis</name>
    <name type="common">yellow star-thistle</name>
    <dbReference type="NCBI Taxonomy" id="347529"/>
    <lineage>
        <taxon>Eukaryota</taxon>
        <taxon>Viridiplantae</taxon>
        <taxon>Streptophyta</taxon>
        <taxon>Embryophyta</taxon>
        <taxon>Tracheophyta</taxon>
        <taxon>Spermatophyta</taxon>
        <taxon>Magnoliopsida</taxon>
        <taxon>eudicotyledons</taxon>
        <taxon>Gunneridae</taxon>
        <taxon>Pentapetalae</taxon>
        <taxon>asterids</taxon>
        <taxon>campanulids</taxon>
        <taxon>Asterales</taxon>
        <taxon>Asteraceae</taxon>
        <taxon>Carduoideae</taxon>
        <taxon>Cardueae</taxon>
        <taxon>Centaureinae</taxon>
        <taxon>Centaurea</taxon>
    </lineage>
</organism>
<evidence type="ECO:0000313" key="2">
    <source>
        <dbReference type="Proteomes" id="UP001172457"/>
    </source>
</evidence>
<dbReference type="InterPro" id="IPR029039">
    <property type="entry name" value="Flavoprotein-like_sf"/>
</dbReference>
<proteinExistence type="predicted"/>
<dbReference type="AlphaFoldDB" id="A0AA38TDI4"/>
<dbReference type="Proteomes" id="UP001172457">
    <property type="component" value="Chromosome 3"/>
</dbReference>
<dbReference type="EMBL" id="JARYMX010000003">
    <property type="protein sequence ID" value="KAJ9558054.1"/>
    <property type="molecule type" value="Genomic_DNA"/>
</dbReference>